<keyword evidence="5" id="KW-1185">Reference proteome</keyword>
<keyword evidence="2" id="KW-0804">Transcription</keyword>
<dbReference type="Pfam" id="PF12833">
    <property type="entry name" value="HTH_18"/>
    <property type="match status" value="1"/>
</dbReference>
<feature type="domain" description="HTH araC/xylS-type" evidence="3">
    <location>
        <begin position="8"/>
        <end position="107"/>
    </location>
</feature>
<dbReference type="SUPFAM" id="SSF55136">
    <property type="entry name" value="Probable bacterial effector-binding domain"/>
    <property type="match status" value="1"/>
</dbReference>
<organism evidence="4 5">
    <name type="scientific">Shewanella holmiensis</name>
    <dbReference type="NCBI Taxonomy" id="2952222"/>
    <lineage>
        <taxon>Bacteria</taxon>
        <taxon>Pseudomonadati</taxon>
        <taxon>Pseudomonadota</taxon>
        <taxon>Gammaproteobacteria</taxon>
        <taxon>Alteromonadales</taxon>
        <taxon>Shewanellaceae</taxon>
        <taxon>Shewanella</taxon>
    </lineage>
</organism>
<evidence type="ECO:0000313" key="5">
    <source>
        <dbReference type="Proteomes" id="UP001155546"/>
    </source>
</evidence>
<dbReference type="InterPro" id="IPR018060">
    <property type="entry name" value="HTH_AraC"/>
</dbReference>
<dbReference type="Pfam" id="PF06445">
    <property type="entry name" value="GyrI-like"/>
    <property type="match status" value="1"/>
</dbReference>
<dbReference type="Proteomes" id="UP001155546">
    <property type="component" value="Unassembled WGS sequence"/>
</dbReference>
<proteinExistence type="predicted"/>
<evidence type="ECO:0000256" key="1">
    <source>
        <dbReference type="ARBA" id="ARBA00023015"/>
    </source>
</evidence>
<sequence>MALEQQFEHVLQFIDEHLSENLSLALLADKAGVPVNHFEFIFHSLYHTQFKDYLSLLRNMEAAQTLSFDKSVGIEHVAQIAGYASTTAFVDGFTLSIGQSPESFRQAPNWANFFAKQQPFKTFSEGHEQLGYLDANIRVETLEELELLMIEHRGPALYVSQSIQALIAFRKAHSLLPSQQRTFNFIYSLPQDHSHNYSIDIGVSVSQAQLSALQEVLSGSAHFKVKTLPKGRYAVLSHNGSQDELNGKIKYLYGTWLTKMNYQLREQPLTFERFDMGNDDENVNLKIYLAIT</sequence>
<dbReference type="InterPro" id="IPR050908">
    <property type="entry name" value="SmbC-like"/>
</dbReference>
<dbReference type="EMBL" id="JAMTCD010000015">
    <property type="protein sequence ID" value="MCT7942562.1"/>
    <property type="molecule type" value="Genomic_DNA"/>
</dbReference>
<dbReference type="InterPro" id="IPR010499">
    <property type="entry name" value="AraC_E-bd"/>
</dbReference>
<dbReference type="InterPro" id="IPR009057">
    <property type="entry name" value="Homeodomain-like_sf"/>
</dbReference>
<dbReference type="SMART" id="SM00342">
    <property type="entry name" value="HTH_ARAC"/>
    <property type="match status" value="1"/>
</dbReference>
<protein>
    <submittedName>
        <fullName evidence="4">AraC family transcriptional regulator</fullName>
    </submittedName>
</protein>
<dbReference type="PROSITE" id="PS01124">
    <property type="entry name" value="HTH_ARAC_FAMILY_2"/>
    <property type="match status" value="1"/>
</dbReference>
<dbReference type="AlphaFoldDB" id="A0A9X2WND7"/>
<dbReference type="SUPFAM" id="SSF46689">
    <property type="entry name" value="Homeodomain-like"/>
    <property type="match status" value="1"/>
</dbReference>
<keyword evidence="1" id="KW-0805">Transcription regulation</keyword>
<dbReference type="GO" id="GO:0003700">
    <property type="term" value="F:DNA-binding transcription factor activity"/>
    <property type="evidence" value="ECO:0007669"/>
    <property type="project" value="InterPro"/>
</dbReference>
<dbReference type="InterPro" id="IPR011256">
    <property type="entry name" value="Reg_factor_effector_dom_sf"/>
</dbReference>
<comment type="caution">
    <text evidence="4">The sequence shown here is derived from an EMBL/GenBank/DDBJ whole genome shotgun (WGS) entry which is preliminary data.</text>
</comment>
<dbReference type="Gene3D" id="3.20.80.10">
    <property type="entry name" value="Regulatory factor, effector binding domain"/>
    <property type="match status" value="1"/>
</dbReference>
<evidence type="ECO:0000256" key="2">
    <source>
        <dbReference type="ARBA" id="ARBA00023163"/>
    </source>
</evidence>
<reference evidence="4" key="1">
    <citation type="journal article" date="2023" name="Int. J. Syst. Evol. Microbiol.">
        <title>&lt;i&gt;Shewanella septentrionalis&lt;/i&gt; sp. nov. and &lt;i&gt;Shewanella holmiensis&lt;/i&gt; sp. nov., isolated from Baltic Sea water and sediments.</title>
        <authorList>
            <person name="Martin-Rodriguez A.J."/>
            <person name="Thorell K."/>
            <person name="Joffre E."/>
            <person name="Jensie-Markopoulos S."/>
            <person name="Moore E.R.B."/>
            <person name="Sjoling A."/>
        </authorList>
    </citation>
    <scope>NUCLEOTIDE SEQUENCE</scope>
    <source>
        <strain evidence="4">SP1S2-7</strain>
    </source>
</reference>
<dbReference type="InterPro" id="IPR029442">
    <property type="entry name" value="GyrI-like"/>
</dbReference>
<dbReference type="PANTHER" id="PTHR40055">
    <property type="entry name" value="TRANSCRIPTIONAL REGULATOR YGIV-RELATED"/>
    <property type="match status" value="1"/>
</dbReference>
<dbReference type="SMART" id="SM00871">
    <property type="entry name" value="AraC_E_bind"/>
    <property type="match status" value="1"/>
</dbReference>
<evidence type="ECO:0000259" key="3">
    <source>
        <dbReference type="PROSITE" id="PS01124"/>
    </source>
</evidence>
<evidence type="ECO:0000313" key="4">
    <source>
        <dbReference type="EMBL" id="MCT7942562.1"/>
    </source>
</evidence>
<dbReference type="RefSeq" id="WP_261298924.1">
    <property type="nucleotide sequence ID" value="NZ_JAMTCD010000015.1"/>
</dbReference>
<name>A0A9X2WND7_9GAMM</name>
<dbReference type="GO" id="GO:0043565">
    <property type="term" value="F:sequence-specific DNA binding"/>
    <property type="evidence" value="ECO:0007669"/>
    <property type="project" value="InterPro"/>
</dbReference>
<gene>
    <name evidence="4" type="ORF">NE535_12225</name>
</gene>
<accession>A0A9X2WND7</accession>
<dbReference type="PANTHER" id="PTHR40055:SF2">
    <property type="entry name" value="DNA GYRASE INHIBITOR"/>
    <property type="match status" value="1"/>
</dbReference>
<dbReference type="Gene3D" id="1.10.10.60">
    <property type="entry name" value="Homeodomain-like"/>
    <property type="match status" value="1"/>
</dbReference>